<dbReference type="EMBL" id="CADCTA010000057">
    <property type="protein sequence ID" value="CAA9235587.1"/>
    <property type="molecule type" value="Genomic_DNA"/>
</dbReference>
<gene>
    <name evidence="11" type="primary">mnmG</name>
    <name evidence="11" type="synonym">gidA</name>
    <name evidence="13" type="ORF">AVDCRST_MAG42-1809</name>
</gene>
<dbReference type="AlphaFoldDB" id="A0A6J4HWD2"/>
<dbReference type="Pfam" id="PF13932">
    <property type="entry name" value="SAM_GIDA_C"/>
    <property type="match status" value="1"/>
</dbReference>
<dbReference type="PANTHER" id="PTHR11806:SF0">
    <property type="entry name" value="PROTEIN MTO1 HOMOLOG, MITOCHONDRIAL"/>
    <property type="match status" value="1"/>
</dbReference>
<evidence type="ECO:0000259" key="12">
    <source>
        <dbReference type="SMART" id="SM01228"/>
    </source>
</evidence>
<comment type="cofactor">
    <cofactor evidence="1 11">
        <name>FAD</name>
        <dbReference type="ChEBI" id="CHEBI:57692"/>
    </cofactor>
</comment>
<evidence type="ECO:0000256" key="5">
    <source>
        <dbReference type="ARBA" id="ARBA00022630"/>
    </source>
</evidence>
<dbReference type="Gene3D" id="3.50.50.60">
    <property type="entry name" value="FAD/NAD(P)-binding domain"/>
    <property type="match status" value="2"/>
</dbReference>
<organism evidence="13">
    <name type="scientific">uncultured Chthoniobacterales bacterium</name>
    <dbReference type="NCBI Taxonomy" id="1836801"/>
    <lineage>
        <taxon>Bacteria</taxon>
        <taxon>Pseudomonadati</taxon>
        <taxon>Verrucomicrobiota</taxon>
        <taxon>Spartobacteria</taxon>
        <taxon>Chthoniobacterales</taxon>
        <taxon>environmental samples</taxon>
    </lineage>
</organism>
<protein>
    <recommendedName>
        <fullName evidence="4 11">tRNA uridine 5-carboxymethylaminomethyl modification enzyme MnmG</fullName>
    </recommendedName>
    <alternativeName>
        <fullName evidence="10 11">Glucose-inhibited division protein A</fullName>
    </alternativeName>
</protein>
<comment type="function">
    <text evidence="2 11">NAD-binding protein involved in the addition of a carboxymethylaminomethyl (cmnm) group at the wobble position (U34) of certain tRNAs, forming tRNA-cmnm(5)s(2)U34.</text>
</comment>
<keyword evidence="8 11" id="KW-0520">NAD</keyword>
<evidence type="ECO:0000313" key="13">
    <source>
        <dbReference type="EMBL" id="CAA9235587.1"/>
    </source>
</evidence>
<dbReference type="InterPro" id="IPR036188">
    <property type="entry name" value="FAD/NAD-bd_sf"/>
</dbReference>
<feature type="binding site" evidence="11">
    <location>
        <begin position="286"/>
        <end position="300"/>
    </location>
    <ligand>
        <name>NAD(+)</name>
        <dbReference type="ChEBI" id="CHEBI:57540"/>
    </ligand>
</feature>
<dbReference type="SUPFAM" id="SSF51905">
    <property type="entry name" value="FAD/NAD(P)-binding domain"/>
    <property type="match status" value="1"/>
</dbReference>
<dbReference type="FunFam" id="3.50.50.60:FF:000002">
    <property type="entry name" value="tRNA uridine 5-carboxymethylaminomethyl modification enzyme MnmG"/>
    <property type="match status" value="1"/>
</dbReference>
<dbReference type="InterPro" id="IPR026904">
    <property type="entry name" value="MnmG_C"/>
</dbReference>
<dbReference type="InterPro" id="IPR002218">
    <property type="entry name" value="MnmG-rel"/>
</dbReference>
<dbReference type="InterPro" id="IPR020595">
    <property type="entry name" value="MnmG-rel_CS"/>
</dbReference>
<dbReference type="Gene3D" id="1.10.150.570">
    <property type="entry name" value="GidA associated domain, C-terminal subdomain"/>
    <property type="match status" value="1"/>
</dbReference>
<feature type="domain" description="tRNA uridine 5-carboxymethylaminomethyl modification enzyme C-terminal subdomain" evidence="12">
    <location>
        <begin position="537"/>
        <end position="608"/>
    </location>
</feature>
<dbReference type="HAMAP" id="MF_00129">
    <property type="entry name" value="MnmG_GidA"/>
    <property type="match status" value="1"/>
</dbReference>
<dbReference type="InterPro" id="IPR049312">
    <property type="entry name" value="GIDA_C_N"/>
</dbReference>
<dbReference type="Gene3D" id="1.10.10.1800">
    <property type="entry name" value="tRNA uridine 5-carboxymethylaminomethyl modification enzyme MnmG/GidA"/>
    <property type="match status" value="1"/>
</dbReference>
<dbReference type="GO" id="GO:0030488">
    <property type="term" value="P:tRNA methylation"/>
    <property type="evidence" value="ECO:0007669"/>
    <property type="project" value="TreeGrafter"/>
</dbReference>
<evidence type="ECO:0000256" key="10">
    <source>
        <dbReference type="ARBA" id="ARBA00031800"/>
    </source>
</evidence>
<evidence type="ECO:0000256" key="8">
    <source>
        <dbReference type="ARBA" id="ARBA00023027"/>
    </source>
</evidence>
<dbReference type="GO" id="GO:0002098">
    <property type="term" value="P:tRNA wobble uridine modification"/>
    <property type="evidence" value="ECO:0007669"/>
    <property type="project" value="InterPro"/>
</dbReference>
<dbReference type="PRINTS" id="PR00368">
    <property type="entry name" value="FADPNR"/>
</dbReference>
<evidence type="ECO:0000256" key="1">
    <source>
        <dbReference type="ARBA" id="ARBA00001974"/>
    </source>
</evidence>
<dbReference type="NCBIfam" id="TIGR00136">
    <property type="entry name" value="mnmG_gidA"/>
    <property type="match status" value="1"/>
</dbReference>
<evidence type="ECO:0000256" key="6">
    <source>
        <dbReference type="ARBA" id="ARBA00022694"/>
    </source>
</evidence>
<evidence type="ECO:0000256" key="11">
    <source>
        <dbReference type="HAMAP-Rule" id="MF_00129"/>
    </source>
</evidence>
<dbReference type="PANTHER" id="PTHR11806">
    <property type="entry name" value="GLUCOSE INHIBITED DIVISION PROTEIN A"/>
    <property type="match status" value="1"/>
</dbReference>
<dbReference type="GO" id="GO:0050660">
    <property type="term" value="F:flavin adenine dinucleotide binding"/>
    <property type="evidence" value="ECO:0007669"/>
    <property type="project" value="UniProtKB-UniRule"/>
</dbReference>
<dbReference type="InterPro" id="IPR004416">
    <property type="entry name" value="MnmG"/>
</dbReference>
<evidence type="ECO:0000256" key="2">
    <source>
        <dbReference type="ARBA" id="ARBA00003717"/>
    </source>
</evidence>
<sequence>MDRSPREYDVVVVGSGHAGIEAALAAARVGASVALLTQNLDTVGQMSCNPAIGGLAKGHIVREIDALGGFMGENADATGIQFRLLNRTKGPSVRAPRAQCDKKAYQFRAKAVLERTNGIDLKQATVQSLLVRGDGIAGVTTDVGIEIACRAVVITSGTFLRGLLHVGSHTKPGGRMADTASTLSDSLRALGFEVGRFKTGTPCRISRRSIDFSLCEIQHGDVPAPRFGYAQPAEQNPGDIFTLNGSKFHVEQVPCWITHTNERTHDVIRRNLHLSALYAGRIQGTGPRYCPSIEDKVVKFSEKPAHQLFLEPEGLHTDEFYVNGISTSLPYAVQLEFLHTIPSLSRAEIMRPGYAVEYDYFPPTQLHHTLETKRVGGLYFAGQVNGTSGYEEAAAQGLVAGTNAALKVQGRAPFTLARDEAYTGVLIDDLVTKGTEEPYRMFTSRAEDRLSLRQDNADQRLTRRGREAGLVDDRRWAVFEDKERALAELRRAAAEVKVAGRPVAALLKQPEFHLDSLPTEIRTIASPEHWELIETEMKYEGYVRRQTQQHRQLTARESQPIPLDVDYARIPGLRPETRQKLSAVRPVSIGQAGRISGITPADVAIISVWLGRAHMAARSREGTVPRSLGSQATAR</sequence>
<evidence type="ECO:0000256" key="7">
    <source>
        <dbReference type="ARBA" id="ARBA00022827"/>
    </source>
</evidence>
<comment type="caution">
    <text evidence="11">Lacks conserved residue(s) required for the propagation of feature annotation.</text>
</comment>
<evidence type="ECO:0000256" key="9">
    <source>
        <dbReference type="ARBA" id="ARBA00025948"/>
    </source>
</evidence>
<dbReference type="Pfam" id="PF21680">
    <property type="entry name" value="GIDA_C_1st"/>
    <property type="match status" value="1"/>
</dbReference>
<dbReference type="Pfam" id="PF01134">
    <property type="entry name" value="GIDA"/>
    <property type="match status" value="1"/>
</dbReference>
<keyword evidence="7 11" id="KW-0274">FAD</keyword>
<dbReference type="InterPro" id="IPR040131">
    <property type="entry name" value="MnmG_N"/>
</dbReference>
<dbReference type="InterPro" id="IPR044920">
    <property type="entry name" value="MnmG_C_subdom_sf"/>
</dbReference>
<dbReference type="PROSITE" id="PS01281">
    <property type="entry name" value="GIDA_2"/>
    <property type="match status" value="1"/>
</dbReference>
<dbReference type="PROSITE" id="PS01280">
    <property type="entry name" value="GIDA_1"/>
    <property type="match status" value="1"/>
</dbReference>
<dbReference type="SMART" id="SM01228">
    <property type="entry name" value="GIDA_assoc_3"/>
    <property type="match status" value="1"/>
</dbReference>
<comment type="subcellular location">
    <subcellularLocation>
        <location evidence="11">Cytoplasm</location>
    </subcellularLocation>
</comment>
<evidence type="ECO:0000256" key="4">
    <source>
        <dbReference type="ARBA" id="ARBA00020461"/>
    </source>
</evidence>
<dbReference type="InterPro" id="IPR047001">
    <property type="entry name" value="MnmG_C_subdom"/>
</dbReference>
<accession>A0A6J4HWD2</accession>
<comment type="subunit">
    <text evidence="9 11">Homodimer. Heterotetramer of two MnmE and two MnmG subunits.</text>
</comment>
<name>A0A6J4HWD2_9BACT</name>
<dbReference type="GO" id="GO:0005829">
    <property type="term" value="C:cytosol"/>
    <property type="evidence" value="ECO:0007669"/>
    <property type="project" value="TreeGrafter"/>
</dbReference>
<keyword evidence="5 11" id="KW-0285">Flavoprotein</keyword>
<keyword evidence="11" id="KW-0963">Cytoplasm</keyword>
<keyword evidence="6 11" id="KW-0819">tRNA processing</keyword>
<reference evidence="13" key="1">
    <citation type="submission" date="2020-02" db="EMBL/GenBank/DDBJ databases">
        <authorList>
            <person name="Meier V. D."/>
        </authorList>
    </citation>
    <scope>NUCLEOTIDE SEQUENCE</scope>
    <source>
        <strain evidence="13">AVDCRST_MAG42</strain>
    </source>
</reference>
<proteinExistence type="inferred from homology"/>
<comment type="similarity">
    <text evidence="3 11">Belongs to the MnmG family.</text>
</comment>
<evidence type="ECO:0000256" key="3">
    <source>
        <dbReference type="ARBA" id="ARBA00007653"/>
    </source>
</evidence>
<dbReference type="FunFam" id="1.10.150.570:FF:000001">
    <property type="entry name" value="tRNA uridine 5-carboxymethylaminomethyl modification enzyme MnmG"/>
    <property type="match status" value="1"/>
</dbReference>